<keyword evidence="1" id="KW-0175">Coiled coil</keyword>
<comment type="caution">
    <text evidence="3">The sequence shown here is derived from an EMBL/GenBank/DDBJ whole genome shotgun (WGS) entry which is preliminary data.</text>
</comment>
<organism evidence="3 4">
    <name type="scientific">Stylosanthes scabra</name>
    <dbReference type="NCBI Taxonomy" id="79078"/>
    <lineage>
        <taxon>Eukaryota</taxon>
        <taxon>Viridiplantae</taxon>
        <taxon>Streptophyta</taxon>
        <taxon>Embryophyta</taxon>
        <taxon>Tracheophyta</taxon>
        <taxon>Spermatophyta</taxon>
        <taxon>Magnoliopsida</taxon>
        <taxon>eudicotyledons</taxon>
        <taxon>Gunneridae</taxon>
        <taxon>Pentapetalae</taxon>
        <taxon>rosids</taxon>
        <taxon>fabids</taxon>
        <taxon>Fabales</taxon>
        <taxon>Fabaceae</taxon>
        <taxon>Papilionoideae</taxon>
        <taxon>50 kb inversion clade</taxon>
        <taxon>dalbergioids sensu lato</taxon>
        <taxon>Dalbergieae</taxon>
        <taxon>Pterocarpus clade</taxon>
        <taxon>Stylosanthes</taxon>
    </lineage>
</organism>
<feature type="domain" description="Ribonuclease H1 N-terminal" evidence="2">
    <location>
        <begin position="6"/>
        <end position="46"/>
    </location>
</feature>
<dbReference type="InterPro" id="IPR037056">
    <property type="entry name" value="RNase_H1_N_sf"/>
</dbReference>
<accession>A0ABU6U3S2</accession>
<feature type="coiled-coil region" evidence="1">
    <location>
        <begin position="163"/>
        <end position="197"/>
    </location>
</feature>
<protein>
    <recommendedName>
        <fullName evidence="2">Ribonuclease H1 N-terminal domain-containing protein</fullName>
    </recommendedName>
</protein>
<keyword evidence="4" id="KW-1185">Reference proteome</keyword>
<sequence>MQPEFFFAVTKGSRPGVYTSWEKAREKIAGYQFPEWRGFNSLELAQMAYKARSSCIGKERIASGVHSAGSSGTGSGGVGRPIVSWLPVIPQEELHILFAIADQVPEERRSLLRLCGGPPRRSVRHRNVCQGPFLEAGESSSGGCSGGDALPSTTIDWTGHSKVRMLRDSNDALRARVGELEDELVQVKAKYEAAAIARIDGKSP</sequence>
<reference evidence="3 4" key="1">
    <citation type="journal article" date="2023" name="Plants (Basel)">
        <title>Bridging the Gap: Combining Genomics and Transcriptomics Approaches to Understand Stylosanthes scabra, an Orphan Legume from the Brazilian Caatinga.</title>
        <authorList>
            <person name="Ferreira-Neto J.R.C."/>
            <person name="da Silva M.D."/>
            <person name="Binneck E."/>
            <person name="de Melo N.F."/>
            <person name="da Silva R.H."/>
            <person name="de Melo A.L.T.M."/>
            <person name="Pandolfi V."/>
            <person name="Bustamante F.O."/>
            <person name="Brasileiro-Vidal A.C."/>
            <person name="Benko-Iseppon A.M."/>
        </authorList>
    </citation>
    <scope>NUCLEOTIDE SEQUENCE [LARGE SCALE GENOMIC DNA]</scope>
    <source>
        <tissue evidence="3">Leaves</tissue>
    </source>
</reference>
<gene>
    <name evidence="3" type="ORF">PIB30_003904</name>
</gene>
<dbReference type="SUPFAM" id="SSF55658">
    <property type="entry name" value="L9 N-domain-like"/>
    <property type="match status" value="1"/>
</dbReference>
<evidence type="ECO:0000256" key="1">
    <source>
        <dbReference type="SAM" id="Coils"/>
    </source>
</evidence>
<dbReference type="Gene3D" id="3.40.970.10">
    <property type="entry name" value="Ribonuclease H1, N-terminal domain"/>
    <property type="match status" value="1"/>
</dbReference>
<dbReference type="InterPro" id="IPR009027">
    <property type="entry name" value="Ribosomal_bL9/RNase_H1_N"/>
</dbReference>
<evidence type="ECO:0000259" key="2">
    <source>
        <dbReference type="Pfam" id="PF01693"/>
    </source>
</evidence>
<evidence type="ECO:0000313" key="3">
    <source>
        <dbReference type="EMBL" id="MED6155305.1"/>
    </source>
</evidence>
<evidence type="ECO:0000313" key="4">
    <source>
        <dbReference type="Proteomes" id="UP001341840"/>
    </source>
</evidence>
<name>A0ABU6U3S2_9FABA</name>
<dbReference type="EMBL" id="JASCZI010120836">
    <property type="protein sequence ID" value="MED6155305.1"/>
    <property type="molecule type" value="Genomic_DNA"/>
</dbReference>
<proteinExistence type="predicted"/>
<dbReference type="Pfam" id="PF01693">
    <property type="entry name" value="Cauli_VI"/>
    <property type="match status" value="1"/>
</dbReference>
<dbReference type="InterPro" id="IPR011320">
    <property type="entry name" value="RNase_H1_N"/>
</dbReference>
<dbReference type="Proteomes" id="UP001341840">
    <property type="component" value="Unassembled WGS sequence"/>
</dbReference>